<dbReference type="PATRIC" id="fig|1308866.3.peg.1825"/>
<dbReference type="GO" id="GO:0000166">
    <property type="term" value="F:nucleotide binding"/>
    <property type="evidence" value="ECO:0007669"/>
    <property type="project" value="UniProtKB-KW"/>
</dbReference>
<dbReference type="Gene3D" id="3.60.21.10">
    <property type="match status" value="1"/>
</dbReference>
<accession>N4WC49</accession>
<feature type="domain" description="5'-Nucleotidase C-terminal" evidence="4">
    <location>
        <begin position="287"/>
        <end position="427"/>
    </location>
</feature>
<reference evidence="5 6" key="1">
    <citation type="submission" date="2013-03" db="EMBL/GenBank/DDBJ databases">
        <title>Draft genome sequence of Gracibacillus halophilus YIM-C55.5, a moderately halophilic and thermophilic organism from the Xiaochaidamu salt lake.</title>
        <authorList>
            <person name="Sugumar T."/>
            <person name="Polireddy D.R."/>
            <person name="Antony A."/>
            <person name="Madhava Y.R."/>
            <person name="Sivakumar N."/>
        </authorList>
    </citation>
    <scope>NUCLEOTIDE SEQUENCE [LARGE SCALE GENOMIC DNA]</scope>
    <source>
        <strain evidence="5 6">YIM-C55.5</strain>
    </source>
</reference>
<evidence type="ECO:0000313" key="5">
    <source>
        <dbReference type="EMBL" id="ENH96829.1"/>
    </source>
</evidence>
<keyword evidence="1" id="KW-0732">Signal</keyword>
<dbReference type="PANTHER" id="PTHR11575:SF23">
    <property type="entry name" value="5-NUCLEOTIDASE FAMILY PROTEIN"/>
    <property type="match status" value="1"/>
</dbReference>
<evidence type="ECO:0000259" key="3">
    <source>
        <dbReference type="Pfam" id="PF00149"/>
    </source>
</evidence>
<dbReference type="RefSeq" id="WP_003468652.1">
    <property type="nucleotide sequence ID" value="NZ_APML01000030.1"/>
</dbReference>
<dbReference type="SUPFAM" id="SSF55816">
    <property type="entry name" value="5'-nucleotidase (syn. UDP-sugar hydrolase), C-terminal domain"/>
    <property type="match status" value="1"/>
</dbReference>
<dbReference type="CDD" id="cd00845">
    <property type="entry name" value="MPP_UshA_N_like"/>
    <property type="match status" value="1"/>
</dbReference>
<dbReference type="GO" id="GO:0009166">
    <property type="term" value="P:nucleotide catabolic process"/>
    <property type="evidence" value="ECO:0007669"/>
    <property type="project" value="InterPro"/>
</dbReference>
<dbReference type="PRINTS" id="PR01607">
    <property type="entry name" value="APYRASEFAMLY"/>
</dbReference>
<dbReference type="InterPro" id="IPR008334">
    <property type="entry name" value="5'-Nucleotdase_C"/>
</dbReference>
<dbReference type="PANTHER" id="PTHR11575">
    <property type="entry name" value="5'-NUCLEOTIDASE-RELATED"/>
    <property type="match status" value="1"/>
</dbReference>
<keyword evidence="6" id="KW-1185">Reference proteome</keyword>
<evidence type="ECO:0000313" key="6">
    <source>
        <dbReference type="Proteomes" id="UP000012283"/>
    </source>
</evidence>
<evidence type="ECO:0000256" key="1">
    <source>
        <dbReference type="ARBA" id="ARBA00022729"/>
    </source>
</evidence>
<dbReference type="SUPFAM" id="SSF56300">
    <property type="entry name" value="Metallo-dependent phosphatases"/>
    <property type="match status" value="1"/>
</dbReference>
<dbReference type="Pfam" id="PF02872">
    <property type="entry name" value="5_nucleotid_C"/>
    <property type="match status" value="1"/>
</dbReference>
<dbReference type="GO" id="GO:0008253">
    <property type="term" value="F:5'-nucleotidase activity"/>
    <property type="evidence" value="ECO:0007669"/>
    <property type="project" value="TreeGrafter"/>
</dbReference>
<dbReference type="STRING" id="1308866.J416_09029"/>
<dbReference type="Pfam" id="PF00149">
    <property type="entry name" value="Metallophos"/>
    <property type="match status" value="1"/>
</dbReference>
<proteinExistence type="inferred from homology"/>
<keyword evidence="2" id="KW-0547">Nucleotide-binding</keyword>
<dbReference type="Gene3D" id="3.90.780.10">
    <property type="entry name" value="5'-Nucleotidase, C-terminal domain"/>
    <property type="match status" value="1"/>
</dbReference>
<sequence>MQEKLHIHYSNDLHSHFENWGKIVHHFEQKKRRYQNHHESFWLIDLGDHVDRYHPIAEAYRGKKNVEFLNQAGYDVVTIGNNEGITLEYDDLYQLYNQADFQVTCGNLSPSNEERPSWLRDDVLLTTSSGIRIRLIGLTAPFNAFYHELGWHVQSPYDYLDQHIRRIKKDADVIILLSHLGLSEDENIAYKYPEIDVIIGGHTHHLLKSGKTVNQTLLTAAGKHGAYVGEVHLNWDHRLQQLVEKEAYAVETEQMDSDKKTDKLIHTTTESAVAKLSETKVTISQQLKVDWFSSTQIVQSLTAMLKQWTGADVAMLNAGLLLESLGPGKVTFADIHRICPHPINPCTVTLDGAELMEVIRGAHDPQLTQLALKGFGFRGEVIGAITFWGIEIDRYEDETGKTHVRHAYWQGHPIDLHQTYTLATADMFTFGHIFPAIARATTKQFYLPEFMRDLLWHTLSEDS</sequence>
<dbReference type="InterPro" id="IPR029052">
    <property type="entry name" value="Metallo-depent_PP-like"/>
</dbReference>
<dbReference type="InterPro" id="IPR036907">
    <property type="entry name" value="5'-Nucleotdase_C_sf"/>
</dbReference>
<dbReference type="EMBL" id="APML01000030">
    <property type="protein sequence ID" value="ENH96829.1"/>
    <property type="molecule type" value="Genomic_DNA"/>
</dbReference>
<evidence type="ECO:0000256" key="2">
    <source>
        <dbReference type="RuleBase" id="RU362119"/>
    </source>
</evidence>
<dbReference type="InterPro" id="IPR006179">
    <property type="entry name" value="5_nucleotidase/apyrase"/>
</dbReference>
<name>N4WC49_9BACI</name>
<gene>
    <name evidence="5" type="ORF">J416_09029</name>
</gene>
<dbReference type="eggNOG" id="COG0737">
    <property type="taxonomic scope" value="Bacteria"/>
</dbReference>
<comment type="similarity">
    <text evidence="2">Belongs to the 5'-nucleotidase family.</text>
</comment>
<dbReference type="InterPro" id="IPR011240">
    <property type="entry name" value="Pesterase_YunD"/>
</dbReference>
<dbReference type="Proteomes" id="UP000012283">
    <property type="component" value="Unassembled WGS sequence"/>
</dbReference>
<keyword evidence="2" id="KW-0378">Hydrolase</keyword>
<evidence type="ECO:0000259" key="4">
    <source>
        <dbReference type="Pfam" id="PF02872"/>
    </source>
</evidence>
<dbReference type="GO" id="GO:0030288">
    <property type="term" value="C:outer membrane-bounded periplasmic space"/>
    <property type="evidence" value="ECO:0007669"/>
    <property type="project" value="TreeGrafter"/>
</dbReference>
<dbReference type="GO" id="GO:0008768">
    <property type="term" value="F:UDP-sugar diphosphatase activity"/>
    <property type="evidence" value="ECO:0007669"/>
    <property type="project" value="TreeGrafter"/>
</dbReference>
<dbReference type="AlphaFoldDB" id="N4WC49"/>
<comment type="caution">
    <text evidence="5">The sequence shown here is derived from an EMBL/GenBank/DDBJ whole genome shotgun (WGS) entry which is preliminary data.</text>
</comment>
<feature type="domain" description="Calcineurin-like phosphoesterase" evidence="3">
    <location>
        <begin position="11"/>
        <end position="205"/>
    </location>
</feature>
<protein>
    <submittedName>
        <fullName evidence="5">Metallophosphoesterase</fullName>
    </submittedName>
</protein>
<dbReference type="OrthoDB" id="9793179at2"/>
<dbReference type="PIRSF" id="PIRSF036361">
    <property type="entry name" value="YunD"/>
    <property type="match status" value="1"/>
</dbReference>
<organism evidence="5 6">
    <name type="scientific">Gracilibacillus halophilus YIM-C55.5</name>
    <dbReference type="NCBI Taxonomy" id="1308866"/>
    <lineage>
        <taxon>Bacteria</taxon>
        <taxon>Bacillati</taxon>
        <taxon>Bacillota</taxon>
        <taxon>Bacilli</taxon>
        <taxon>Bacillales</taxon>
        <taxon>Bacillaceae</taxon>
        <taxon>Gracilibacillus</taxon>
    </lineage>
</organism>
<dbReference type="InterPro" id="IPR004843">
    <property type="entry name" value="Calcineurin-like_PHP"/>
</dbReference>